<accession>U4L3J8</accession>
<organism evidence="1 2">
    <name type="scientific">Pyronema omphalodes (strain CBS 100304)</name>
    <name type="common">Pyronema confluens</name>
    <dbReference type="NCBI Taxonomy" id="1076935"/>
    <lineage>
        <taxon>Eukaryota</taxon>
        <taxon>Fungi</taxon>
        <taxon>Dikarya</taxon>
        <taxon>Ascomycota</taxon>
        <taxon>Pezizomycotina</taxon>
        <taxon>Pezizomycetes</taxon>
        <taxon>Pezizales</taxon>
        <taxon>Pyronemataceae</taxon>
        <taxon>Pyronema</taxon>
    </lineage>
</organism>
<dbReference type="AlphaFoldDB" id="U4L3J8"/>
<reference evidence="1 2" key="1">
    <citation type="journal article" date="2013" name="PLoS Genet.">
        <title>The genome and development-dependent transcriptomes of Pyronema confluens: a window into fungal evolution.</title>
        <authorList>
            <person name="Traeger S."/>
            <person name="Altegoer F."/>
            <person name="Freitag M."/>
            <person name="Gabaldon T."/>
            <person name="Kempken F."/>
            <person name="Kumar A."/>
            <person name="Marcet-Houben M."/>
            <person name="Poggeler S."/>
            <person name="Stajich J.E."/>
            <person name="Nowrousian M."/>
        </authorList>
    </citation>
    <scope>NUCLEOTIDE SEQUENCE [LARGE SCALE GENOMIC DNA]</scope>
    <source>
        <strain evidence="2">CBS 100304</strain>
        <tissue evidence="1">Vegetative mycelium</tissue>
    </source>
</reference>
<dbReference type="Proteomes" id="UP000018144">
    <property type="component" value="Unassembled WGS sequence"/>
</dbReference>
<name>U4L3J8_PYROM</name>
<sequence length="32" mass="3702">MTSDLEHFCFCRDVKLCNIAVLRFGSQRIDLA</sequence>
<dbReference type="EMBL" id="HF935320">
    <property type="protein sequence ID" value="CCX06888.1"/>
    <property type="molecule type" value="Genomic_DNA"/>
</dbReference>
<evidence type="ECO:0000313" key="2">
    <source>
        <dbReference type="Proteomes" id="UP000018144"/>
    </source>
</evidence>
<proteinExistence type="predicted"/>
<keyword evidence="2" id="KW-1185">Reference proteome</keyword>
<evidence type="ECO:0000313" key="1">
    <source>
        <dbReference type="EMBL" id="CCX06888.1"/>
    </source>
</evidence>
<protein>
    <submittedName>
        <fullName evidence="1">Uncharacterized protein</fullName>
    </submittedName>
</protein>
<gene>
    <name evidence="1" type="ORF">PCON_06475</name>
</gene>